<comment type="caution">
    <text evidence="1">The sequence shown here is derived from an EMBL/GenBank/DDBJ whole genome shotgun (WGS) entry which is preliminary data.</text>
</comment>
<protein>
    <submittedName>
        <fullName evidence="1">Uncharacterized protein</fullName>
    </submittedName>
</protein>
<gene>
    <name evidence="1" type="ORF">ABG768_013042</name>
</gene>
<dbReference type="Proteomes" id="UP001479290">
    <property type="component" value="Unassembled WGS sequence"/>
</dbReference>
<accession>A0AAW2B2M2</accession>
<dbReference type="EMBL" id="JAWDJR010000002">
    <property type="protein sequence ID" value="KAK9979623.1"/>
    <property type="molecule type" value="Genomic_DNA"/>
</dbReference>
<name>A0AAW2B2M2_CULAL</name>
<organism evidence="1 2">
    <name type="scientific">Culter alburnus</name>
    <name type="common">Topmouth culter</name>
    <dbReference type="NCBI Taxonomy" id="194366"/>
    <lineage>
        <taxon>Eukaryota</taxon>
        <taxon>Metazoa</taxon>
        <taxon>Chordata</taxon>
        <taxon>Craniata</taxon>
        <taxon>Vertebrata</taxon>
        <taxon>Euteleostomi</taxon>
        <taxon>Actinopterygii</taxon>
        <taxon>Neopterygii</taxon>
        <taxon>Teleostei</taxon>
        <taxon>Ostariophysi</taxon>
        <taxon>Cypriniformes</taxon>
        <taxon>Xenocyprididae</taxon>
        <taxon>Xenocypridinae</taxon>
        <taxon>Culter</taxon>
    </lineage>
</organism>
<evidence type="ECO:0000313" key="2">
    <source>
        <dbReference type="Proteomes" id="UP001479290"/>
    </source>
</evidence>
<feature type="non-terminal residue" evidence="1">
    <location>
        <position position="1"/>
    </location>
</feature>
<evidence type="ECO:0000313" key="1">
    <source>
        <dbReference type="EMBL" id="KAK9979623.1"/>
    </source>
</evidence>
<sequence length="58" mass="6440">RTDTVGMRGESFCDGWAVTSTPSMPGLPLVFSIWHTSGKMKSQNCIFPFYCMLLPLVP</sequence>
<proteinExistence type="predicted"/>
<reference evidence="1 2" key="1">
    <citation type="submission" date="2024-05" db="EMBL/GenBank/DDBJ databases">
        <title>A high-quality chromosomal-level genome assembly of Topmouth culter (Culter alburnus).</title>
        <authorList>
            <person name="Zhao H."/>
        </authorList>
    </citation>
    <scope>NUCLEOTIDE SEQUENCE [LARGE SCALE GENOMIC DNA]</scope>
    <source>
        <strain evidence="1">CATC2023</strain>
        <tissue evidence="1">Muscle</tissue>
    </source>
</reference>
<keyword evidence="2" id="KW-1185">Reference proteome</keyword>
<feature type="non-terminal residue" evidence="1">
    <location>
        <position position="58"/>
    </location>
</feature>
<dbReference type="AlphaFoldDB" id="A0AAW2B2M2"/>